<sequence>MRSIYSVKVFFVSLIAVALVIFSAAGADAIIMGGAITNDGGAGGSFYKLTLPLGNLYGAPNSVGDDTFQEPNLYGFDEEQNITVTTTLTADIGPDLTAGMEVASHYIVFDPAGSLRIQGYVDFDADVLAIMTSTSTMSDTDFLANTGVTYLNPGLRGLEFNDSAWIDGVFLNRVNIDFSASSPGDYIRVLTAYSVGGELTPVPEPSTFLLLGGGLFGAALLRRKLKK</sequence>
<evidence type="ECO:0000259" key="1">
    <source>
        <dbReference type="Pfam" id="PF07589"/>
    </source>
</evidence>
<gene>
    <name evidence="2" type="ORF">MNBD_DELTA02-20</name>
</gene>
<dbReference type="AlphaFoldDB" id="A0A3B0V422"/>
<dbReference type="NCBIfam" id="TIGR02595">
    <property type="entry name" value="PEP_CTERM"/>
    <property type="match status" value="1"/>
</dbReference>
<accession>A0A3B0V422</accession>
<dbReference type="InterPro" id="IPR013424">
    <property type="entry name" value="Ice-binding_C"/>
</dbReference>
<reference evidence="2" key="1">
    <citation type="submission" date="2018-06" db="EMBL/GenBank/DDBJ databases">
        <authorList>
            <person name="Zhirakovskaya E."/>
        </authorList>
    </citation>
    <scope>NUCLEOTIDE SEQUENCE</scope>
</reference>
<evidence type="ECO:0000313" key="2">
    <source>
        <dbReference type="EMBL" id="VAW37701.1"/>
    </source>
</evidence>
<dbReference type="Pfam" id="PF07589">
    <property type="entry name" value="PEP-CTERM"/>
    <property type="match status" value="1"/>
</dbReference>
<protein>
    <recommendedName>
        <fullName evidence="1">Ice-binding protein C-terminal domain-containing protein</fullName>
    </recommendedName>
</protein>
<name>A0A3B0V422_9ZZZZ</name>
<organism evidence="2">
    <name type="scientific">hydrothermal vent metagenome</name>
    <dbReference type="NCBI Taxonomy" id="652676"/>
    <lineage>
        <taxon>unclassified sequences</taxon>
        <taxon>metagenomes</taxon>
        <taxon>ecological metagenomes</taxon>
    </lineage>
</organism>
<feature type="domain" description="Ice-binding protein C-terminal" evidence="1">
    <location>
        <begin position="201"/>
        <end position="224"/>
    </location>
</feature>
<dbReference type="EMBL" id="UOEZ01000060">
    <property type="protein sequence ID" value="VAW37701.1"/>
    <property type="molecule type" value="Genomic_DNA"/>
</dbReference>
<proteinExistence type="predicted"/>